<keyword evidence="4 11" id="KW-0808">Transferase</keyword>
<dbReference type="Proteomes" id="UP000230052">
    <property type="component" value="Unassembled WGS sequence"/>
</dbReference>
<dbReference type="GO" id="GO:0008033">
    <property type="term" value="P:tRNA processing"/>
    <property type="evidence" value="ECO:0007669"/>
    <property type="project" value="UniProtKB-KW"/>
</dbReference>
<dbReference type="SUPFAM" id="SSF81301">
    <property type="entry name" value="Nucleotidyltransferase"/>
    <property type="match status" value="1"/>
</dbReference>
<comment type="caution">
    <text evidence="14">The sequence shown here is derived from an EMBL/GenBank/DDBJ whole genome shotgun (WGS) entry which is preliminary data.</text>
</comment>
<dbReference type="GO" id="GO:0016779">
    <property type="term" value="F:nucleotidyltransferase activity"/>
    <property type="evidence" value="ECO:0007669"/>
    <property type="project" value="UniProtKB-KW"/>
</dbReference>
<comment type="cofactor">
    <cofactor evidence="1">
        <name>Mg(2+)</name>
        <dbReference type="ChEBI" id="CHEBI:18420"/>
    </cofactor>
</comment>
<dbReference type="GO" id="GO:0000166">
    <property type="term" value="F:nucleotide binding"/>
    <property type="evidence" value="ECO:0007669"/>
    <property type="project" value="UniProtKB-KW"/>
</dbReference>
<evidence type="ECO:0000256" key="1">
    <source>
        <dbReference type="ARBA" id="ARBA00001946"/>
    </source>
</evidence>
<gene>
    <name evidence="14" type="ORF">COS99_01740</name>
</gene>
<evidence type="ECO:0000313" key="14">
    <source>
        <dbReference type="EMBL" id="PIU42163.1"/>
    </source>
</evidence>
<evidence type="ECO:0008006" key="16">
    <source>
        <dbReference type="Google" id="ProtNLM"/>
    </source>
</evidence>
<dbReference type="InterPro" id="IPR052390">
    <property type="entry name" value="tRNA_nt/polyA_polymerase"/>
</dbReference>
<keyword evidence="5" id="KW-0819">tRNA processing</keyword>
<dbReference type="Pfam" id="PF01743">
    <property type="entry name" value="PolyA_pol"/>
    <property type="match status" value="1"/>
</dbReference>
<keyword evidence="3" id="KW-0820">tRNA-binding</keyword>
<evidence type="ECO:0000313" key="15">
    <source>
        <dbReference type="Proteomes" id="UP000230052"/>
    </source>
</evidence>
<feature type="domain" description="Poly A polymerase head" evidence="12">
    <location>
        <begin position="38"/>
        <end position="178"/>
    </location>
</feature>
<evidence type="ECO:0000259" key="13">
    <source>
        <dbReference type="Pfam" id="PF12627"/>
    </source>
</evidence>
<accession>A0A2J0L238</accession>
<dbReference type="AlphaFoldDB" id="A0A2J0L238"/>
<dbReference type="PANTHER" id="PTHR47788:SF1">
    <property type="entry name" value="A-ADDING TRNA NUCLEOTIDYLTRANSFERASE"/>
    <property type="match status" value="1"/>
</dbReference>
<keyword evidence="9" id="KW-0460">Magnesium</keyword>
<evidence type="ECO:0000256" key="10">
    <source>
        <dbReference type="ARBA" id="ARBA00022884"/>
    </source>
</evidence>
<proteinExistence type="inferred from homology"/>
<evidence type="ECO:0000259" key="12">
    <source>
        <dbReference type="Pfam" id="PF01743"/>
    </source>
</evidence>
<evidence type="ECO:0000256" key="7">
    <source>
        <dbReference type="ARBA" id="ARBA00022723"/>
    </source>
</evidence>
<reference evidence="14 15" key="1">
    <citation type="submission" date="2017-09" db="EMBL/GenBank/DDBJ databases">
        <title>Depth-based differentiation of microbial function through sediment-hosted aquifers and enrichment of novel symbionts in the deep terrestrial subsurface.</title>
        <authorList>
            <person name="Probst A.J."/>
            <person name="Ladd B."/>
            <person name="Jarett J.K."/>
            <person name="Geller-Mcgrath D.E."/>
            <person name="Sieber C.M."/>
            <person name="Emerson J.B."/>
            <person name="Anantharaman K."/>
            <person name="Thomas B.C."/>
            <person name="Malmstrom R."/>
            <person name="Stieglmeier M."/>
            <person name="Klingl A."/>
            <person name="Woyke T."/>
            <person name="Ryan C.M."/>
            <person name="Banfield J.F."/>
        </authorList>
    </citation>
    <scope>NUCLEOTIDE SEQUENCE [LARGE SCALE GENOMIC DNA]</scope>
    <source>
        <strain evidence="14">CG07_land_8_20_14_0_80_42_15</strain>
    </source>
</reference>
<name>A0A2J0L238_9BACT</name>
<evidence type="ECO:0000256" key="5">
    <source>
        <dbReference type="ARBA" id="ARBA00022694"/>
    </source>
</evidence>
<keyword evidence="8" id="KW-0547">Nucleotide-binding</keyword>
<dbReference type="InterPro" id="IPR043519">
    <property type="entry name" value="NT_sf"/>
</dbReference>
<evidence type="ECO:0000256" key="4">
    <source>
        <dbReference type="ARBA" id="ARBA00022679"/>
    </source>
</evidence>
<dbReference type="Gene3D" id="3.30.460.10">
    <property type="entry name" value="Beta Polymerase, domain 2"/>
    <property type="match status" value="1"/>
</dbReference>
<dbReference type="PANTHER" id="PTHR47788">
    <property type="entry name" value="POLYA POLYMERASE"/>
    <property type="match status" value="1"/>
</dbReference>
<evidence type="ECO:0000256" key="9">
    <source>
        <dbReference type="ARBA" id="ARBA00022842"/>
    </source>
</evidence>
<dbReference type="InterPro" id="IPR032828">
    <property type="entry name" value="PolyA_RNA-bd"/>
</dbReference>
<dbReference type="EMBL" id="PEWV01000017">
    <property type="protein sequence ID" value="PIU42163.1"/>
    <property type="molecule type" value="Genomic_DNA"/>
</dbReference>
<dbReference type="InterPro" id="IPR002646">
    <property type="entry name" value="PolA_pol_head_dom"/>
</dbReference>
<keyword evidence="10 11" id="KW-0694">RNA-binding</keyword>
<dbReference type="GO" id="GO:0000049">
    <property type="term" value="F:tRNA binding"/>
    <property type="evidence" value="ECO:0007669"/>
    <property type="project" value="UniProtKB-KW"/>
</dbReference>
<evidence type="ECO:0000256" key="3">
    <source>
        <dbReference type="ARBA" id="ARBA00022555"/>
    </source>
</evidence>
<dbReference type="CDD" id="cd05398">
    <property type="entry name" value="NT_ClassII-CCAase"/>
    <property type="match status" value="1"/>
</dbReference>
<keyword evidence="7" id="KW-0479">Metal-binding</keyword>
<organism evidence="14 15">
    <name type="scientific">Candidatus Aquitaenariimonas noxiae</name>
    <dbReference type="NCBI Taxonomy" id="1974741"/>
    <lineage>
        <taxon>Bacteria</taxon>
        <taxon>Pseudomonadati</taxon>
        <taxon>Candidatus Omnitrophota</taxon>
        <taxon>Candidatus Aquitaenariimonas</taxon>
    </lineage>
</organism>
<feature type="domain" description="tRNA nucleotidyltransferase/poly(A) polymerase RNA and SrmB- binding" evidence="13">
    <location>
        <begin position="204"/>
        <end position="260"/>
    </location>
</feature>
<dbReference type="GO" id="GO:0046872">
    <property type="term" value="F:metal ion binding"/>
    <property type="evidence" value="ECO:0007669"/>
    <property type="project" value="UniProtKB-KW"/>
</dbReference>
<evidence type="ECO:0000256" key="6">
    <source>
        <dbReference type="ARBA" id="ARBA00022695"/>
    </source>
</evidence>
<protein>
    <recommendedName>
        <fullName evidence="16">Poly A polymerase head domain-containing protein</fullName>
    </recommendedName>
</protein>
<dbReference type="Pfam" id="PF12627">
    <property type="entry name" value="PolyA_pol_RNAbd"/>
    <property type="match status" value="1"/>
</dbReference>
<dbReference type="Gene3D" id="1.10.3090.10">
    <property type="entry name" value="cca-adding enzyme, domain 2"/>
    <property type="match status" value="1"/>
</dbReference>
<evidence type="ECO:0000256" key="8">
    <source>
        <dbReference type="ARBA" id="ARBA00022741"/>
    </source>
</evidence>
<comment type="similarity">
    <text evidence="2 11">Belongs to the tRNA nucleotidyltransferase/poly(A) polymerase family.</text>
</comment>
<keyword evidence="6" id="KW-0548">Nucleotidyltransferase</keyword>
<evidence type="ECO:0000256" key="11">
    <source>
        <dbReference type="RuleBase" id="RU003953"/>
    </source>
</evidence>
<sequence length="447" mass="51341">MQRPLNNISNKLKKDLPGEIYSILTLIGKTADQMGYKAYIVGGFVRDLFLGRKNFDVDISVEPDGIKFAGELAKKLKGTIVVHKHFGTASIYIKRKHKGKRAAKIFPDVMKIDVATARRESYEKPAVLPKVSFSSIREDLSRRDFTINAIAASLNRGDFGEVIDFFGGIKDLAAGIVRVLHGKSFIDDPTRIFRAVRFEQRFSFEIEPHTIELIKNAMSVKMFEKVEKQRIREEVILILKEKDPVKALMRMNELHEFRFIHRKMKLTKGILKTLGSVKKSACYFNYLSGEGRAPDIWLVYFMALVEELPLKDAQRLSDSFVFRNEDKARILSCKEKSDKVLDLLIKPKNARGPSAVYRILKPLSLEIILFIYAKSERERTRSLIKSFLIKHNKVRLDIGGDYLKRIGMKPGPKFKTILEETLYAKIDGMLKTARDEKKFVLQKFCKK</sequence>
<dbReference type="SUPFAM" id="SSF81891">
    <property type="entry name" value="Poly A polymerase C-terminal region-like"/>
    <property type="match status" value="1"/>
</dbReference>
<evidence type="ECO:0000256" key="2">
    <source>
        <dbReference type="ARBA" id="ARBA00007265"/>
    </source>
</evidence>